<dbReference type="InterPro" id="IPR029787">
    <property type="entry name" value="Nucleotide_cyclase"/>
</dbReference>
<dbReference type="PROSITE" id="PS50887">
    <property type="entry name" value="GGDEF"/>
    <property type="match status" value="1"/>
</dbReference>
<dbReference type="PROSITE" id="PS50112">
    <property type="entry name" value="PAS"/>
    <property type="match status" value="1"/>
</dbReference>
<comment type="cofactor">
    <cofactor evidence="1">
        <name>Mg(2+)</name>
        <dbReference type="ChEBI" id="CHEBI:18420"/>
    </cofactor>
</comment>
<proteinExistence type="predicted"/>
<dbReference type="SUPFAM" id="SSF55073">
    <property type="entry name" value="Nucleotide cyclase"/>
    <property type="match status" value="1"/>
</dbReference>
<dbReference type="PANTHER" id="PTHR45138:SF9">
    <property type="entry name" value="DIGUANYLATE CYCLASE DGCM-RELATED"/>
    <property type="match status" value="1"/>
</dbReference>
<dbReference type="GO" id="GO:1902201">
    <property type="term" value="P:negative regulation of bacterial-type flagellum-dependent cell motility"/>
    <property type="evidence" value="ECO:0007669"/>
    <property type="project" value="TreeGrafter"/>
</dbReference>
<dbReference type="SMART" id="SM00086">
    <property type="entry name" value="PAC"/>
    <property type="match status" value="2"/>
</dbReference>
<dbReference type="PROSITE" id="PS50113">
    <property type="entry name" value="PAC"/>
    <property type="match status" value="1"/>
</dbReference>
<dbReference type="GO" id="GO:0006355">
    <property type="term" value="P:regulation of DNA-templated transcription"/>
    <property type="evidence" value="ECO:0007669"/>
    <property type="project" value="InterPro"/>
</dbReference>
<evidence type="ECO:0000313" key="13">
    <source>
        <dbReference type="EMBL" id="NER63246.1"/>
    </source>
</evidence>
<dbReference type="EC" id="2.7.7.65" evidence="3"/>
<keyword evidence="6 8" id="KW-0472">Membrane</keyword>
<evidence type="ECO:0000256" key="2">
    <source>
        <dbReference type="ARBA" id="ARBA00004533"/>
    </source>
</evidence>
<feature type="domain" description="PAC" evidence="10">
    <location>
        <begin position="453"/>
        <end position="505"/>
    </location>
</feature>
<keyword evidence="4 8" id="KW-0812">Transmembrane</keyword>
<evidence type="ECO:0000259" key="9">
    <source>
        <dbReference type="PROSITE" id="PS50112"/>
    </source>
</evidence>
<keyword evidence="5 8" id="KW-1133">Transmembrane helix</keyword>
<dbReference type="CDD" id="cd01949">
    <property type="entry name" value="GGDEF"/>
    <property type="match status" value="1"/>
</dbReference>
<evidence type="ECO:0000256" key="8">
    <source>
        <dbReference type="SAM" id="Phobius"/>
    </source>
</evidence>
<evidence type="ECO:0000256" key="3">
    <source>
        <dbReference type="ARBA" id="ARBA00012528"/>
    </source>
</evidence>
<dbReference type="RefSeq" id="WP_163941662.1">
    <property type="nucleotide sequence ID" value="NZ_JAAHBU010000045.1"/>
</dbReference>
<feature type="transmembrane region" description="Helical" evidence="8">
    <location>
        <begin position="313"/>
        <end position="336"/>
    </location>
</feature>
<dbReference type="Proteomes" id="UP000482634">
    <property type="component" value="Unassembled WGS sequence"/>
</dbReference>
<dbReference type="SMART" id="SM00267">
    <property type="entry name" value="GGDEF"/>
    <property type="match status" value="1"/>
</dbReference>
<dbReference type="InterPro" id="IPR001610">
    <property type="entry name" value="PAC"/>
</dbReference>
<evidence type="ECO:0000259" key="11">
    <source>
        <dbReference type="PROSITE" id="PS50839"/>
    </source>
</evidence>
<evidence type="ECO:0000256" key="6">
    <source>
        <dbReference type="ARBA" id="ARBA00023136"/>
    </source>
</evidence>
<dbReference type="NCBIfam" id="TIGR00254">
    <property type="entry name" value="GGDEF"/>
    <property type="match status" value="1"/>
</dbReference>
<feature type="domain" description="GGDEF" evidence="12">
    <location>
        <begin position="668"/>
        <end position="797"/>
    </location>
</feature>
<evidence type="ECO:0000256" key="7">
    <source>
        <dbReference type="ARBA" id="ARBA00034247"/>
    </source>
</evidence>
<dbReference type="SUPFAM" id="SSF55785">
    <property type="entry name" value="PYP-like sensor domain (PAS domain)"/>
    <property type="match status" value="2"/>
</dbReference>
<dbReference type="GO" id="GO:0005886">
    <property type="term" value="C:plasma membrane"/>
    <property type="evidence" value="ECO:0007669"/>
    <property type="project" value="UniProtKB-SubCell"/>
</dbReference>
<feature type="domain" description="PAS" evidence="9">
    <location>
        <begin position="363"/>
        <end position="435"/>
    </location>
</feature>
<evidence type="ECO:0000259" key="12">
    <source>
        <dbReference type="PROSITE" id="PS50887"/>
    </source>
</evidence>
<dbReference type="Gene3D" id="3.30.450.20">
    <property type="entry name" value="PAS domain"/>
    <property type="match status" value="2"/>
</dbReference>
<name>A0A6B3NN41_9PSED</name>
<dbReference type="InterPro" id="IPR043128">
    <property type="entry name" value="Rev_trsase/Diguanyl_cyclase"/>
</dbReference>
<protein>
    <recommendedName>
        <fullName evidence="3">diguanylate cyclase</fullName>
        <ecNumber evidence="3">2.7.7.65</ecNumber>
    </recommendedName>
</protein>
<dbReference type="InterPro" id="IPR035965">
    <property type="entry name" value="PAS-like_dom_sf"/>
</dbReference>
<evidence type="ECO:0000256" key="1">
    <source>
        <dbReference type="ARBA" id="ARBA00001946"/>
    </source>
</evidence>
<evidence type="ECO:0000256" key="4">
    <source>
        <dbReference type="ARBA" id="ARBA00022692"/>
    </source>
</evidence>
<evidence type="ECO:0000256" key="5">
    <source>
        <dbReference type="ARBA" id="ARBA00022989"/>
    </source>
</evidence>
<dbReference type="Gene3D" id="3.30.70.270">
    <property type="match status" value="1"/>
</dbReference>
<dbReference type="InterPro" id="IPR006189">
    <property type="entry name" value="CHASE_dom"/>
</dbReference>
<dbReference type="SMART" id="SM00091">
    <property type="entry name" value="PAS"/>
    <property type="match status" value="2"/>
</dbReference>
<dbReference type="InterPro" id="IPR013767">
    <property type="entry name" value="PAS_fold"/>
</dbReference>
<comment type="subcellular location">
    <subcellularLocation>
        <location evidence="2">Cell inner membrane</location>
    </subcellularLocation>
</comment>
<reference evidence="13 14" key="1">
    <citation type="submission" date="2020-02" db="EMBL/GenBank/DDBJ databases">
        <title>Broccoli isolated Pseudomonas sp.</title>
        <authorList>
            <person name="Fujikawa T."/>
            <person name="Sawada H."/>
        </authorList>
    </citation>
    <scope>NUCLEOTIDE SEQUENCE [LARGE SCALE GENOMIC DNA]</scope>
    <source>
        <strain evidence="13 14">MAFF212427</strain>
    </source>
</reference>
<organism evidence="13 14">
    <name type="scientific">Pseudomonas brassicae</name>
    <dbReference type="NCBI Taxonomy" id="2708063"/>
    <lineage>
        <taxon>Bacteria</taxon>
        <taxon>Pseudomonadati</taxon>
        <taxon>Pseudomonadota</taxon>
        <taxon>Gammaproteobacteria</taxon>
        <taxon>Pseudomonadales</taxon>
        <taxon>Pseudomonadaceae</taxon>
        <taxon>Pseudomonas</taxon>
    </lineage>
</organism>
<dbReference type="AlphaFoldDB" id="A0A6B3NN41"/>
<dbReference type="GO" id="GO:0007165">
    <property type="term" value="P:signal transduction"/>
    <property type="evidence" value="ECO:0007669"/>
    <property type="project" value="UniProtKB-ARBA"/>
</dbReference>
<dbReference type="GO" id="GO:0052621">
    <property type="term" value="F:diguanylate cyclase activity"/>
    <property type="evidence" value="ECO:0007669"/>
    <property type="project" value="UniProtKB-EC"/>
</dbReference>
<dbReference type="CDD" id="cd00130">
    <property type="entry name" value="PAS"/>
    <property type="match status" value="2"/>
</dbReference>
<dbReference type="InterPro" id="IPR000014">
    <property type="entry name" value="PAS"/>
</dbReference>
<sequence>MSPHSLRPNMLGFISEQVSAWLAALLALCAGALLTALLALAAGELNQHQLRQRFELLASERYSRIQERLQDQAQRLDSLRRFFVYADAISRDEFDGYARPLLQRTQAFAWAPRVPGAERDAFERLAQHSLGRGFSIQELSEQGVLQVARPRALYYPVLYAQGQNSQVQPVGLDLLSQPARRDALARATTPGALAVTAPLDLPGVAPADRRGMVMATPVFSASRTEAQPLGYVIAVIGMRQLVADGLPGADQDNLVVQILDRSVSDPQALLFESANPLADSSLQASFSLHLADHDYQLQIRPSHLFMQANQSSVVPAVIFFGGLLSLLLSALLFSLFNQRQRALALVEQRTAQLRVSEQSLRDTHGQLRSVLDAATQVAIIATNLHGVISTFNAGAERMLGYRGDEVLERLTLEDLVLPQELQARAQRMSQHYGREITPAQAMLADSLTHSDSEPAEWTLLRKDGSHLQANMLVTAVLDEQGLWVGHLAICIDVTERKRVHEALAARDRLLEKLSAEVPGGIYQFFRRVDGSSCFNYASEGLRDIYEIDLAVLKRDASAVFERIHPDDLAHFRASIRYSAEHQTPWREEYRVQLPVAGSRWIRGEATPEPGPDGGTLWHGYLSDISDLKRVEEELRALSVTDALTGIHNRRYFQERLKAELDRAQRDQQDLAVIMLDIDHFKRINDQYGHAVGDHVLQSLCQRISHRLRRTDVFCRLGGEEFMVLCPGSNAAQARTLALELWQGLRSTPVDGVGCVTASFGVAGWRPGEGADALLLRADSGVYAAKQAGRDRVEAELR</sequence>
<dbReference type="GO" id="GO:0043709">
    <property type="term" value="P:cell adhesion involved in single-species biofilm formation"/>
    <property type="evidence" value="ECO:0007669"/>
    <property type="project" value="TreeGrafter"/>
</dbReference>
<dbReference type="EMBL" id="JAAHBU010000045">
    <property type="protein sequence ID" value="NER63246.1"/>
    <property type="molecule type" value="Genomic_DNA"/>
</dbReference>
<dbReference type="NCBIfam" id="TIGR00229">
    <property type="entry name" value="sensory_box"/>
    <property type="match status" value="1"/>
</dbReference>
<keyword evidence="14" id="KW-1185">Reference proteome</keyword>
<dbReference type="InterPro" id="IPR050469">
    <property type="entry name" value="Diguanylate_Cyclase"/>
</dbReference>
<dbReference type="Pfam" id="PF00989">
    <property type="entry name" value="PAS"/>
    <property type="match status" value="1"/>
</dbReference>
<dbReference type="Pfam" id="PF08447">
    <property type="entry name" value="PAS_3"/>
    <property type="match status" value="1"/>
</dbReference>
<comment type="caution">
    <text evidence="13">The sequence shown here is derived from an EMBL/GenBank/DDBJ whole genome shotgun (WGS) entry which is preliminary data.</text>
</comment>
<dbReference type="InterPro" id="IPR000700">
    <property type="entry name" value="PAS-assoc_C"/>
</dbReference>
<evidence type="ECO:0000259" key="10">
    <source>
        <dbReference type="PROSITE" id="PS50113"/>
    </source>
</evidence>
<dbReference type="Gene3D" id="3.30.450.350">
    <property type="entry name" value="CHASE domain"/>
    <property type="match status" value="1"/>
</dbReference>
<dbReference type="InterPro" id="IPR042240">
    <property type="entry name" value="CHASE_sf"/>
</dbReference>
<comment type="catalytic activity">
    <reaction evidence="7">
        <text>2 GTP = 3',3'-c-di-GMP + 2 diphosphate</text>
        <dbReference type="Rhea" id="RHEA:24898"/>
        <dbReference type="ChEBI" id="CHEBI:33019"/>
        <dbReference type="ChEBI" id="CHEBI:37565"/>
        <dbReference type="ChEBI" id="CHEBI:58805"/>
        <dbReference type="EC" id="2.7.7.65"/>
    </reaction>
</comment>
<dbReference type="SMART" id="SM01079">
    <property type="entry name" value="CHASE"/>
    <property type="match status" value="1"/>
</dbReference>
<dbReference type="Pfam" id="PF03924">
    <property type="entry name" value="CHASE"/>
    <property type="match status" value="1"/>
</dbReference>
<evidence type="ECO:0000313" key="14">
    <source>
        <dbReference type="Proteomes" id="UP000482634"/>
    </source>
</evidence>
<feature type="domain" description="CHASE" evidence="11">
    <location>
        <begin position="85"/>
        <end position="298"/>
    </location>
</feature>
<dbReference type="InterPro" id="IPR000160">
    <property type="entry name" value="GGDEF_dom"/>
</dbReference>
<dbReference type="InterPro" id="IPR013655">
    <property type="entry name" value="PAS_fold_3"/>
</dbReference>
<gene>
    <name evidence="13" type="ORF">G3436_04240</name>
</gene>
<dbReference type="PANTHER" id="PTHR45138">
    <property type="entry name" value="REGULATORY COMPONENTS OF SENSORY TRANSDUCTION SYSTEM"/>
    <property type="match status" value="1"/>
</dbReference>
<dbReference type="PROSITE" id="PS50839">
    <property type="entry name" value="CHASE"/>
    <property type="match status" value="1"/>
</dbReference>
<accession>A0A6B3NN41</accession>
<dbReference type="Pfam" id="PF00990">
    <property type="entry name" value="GGDEF"/>
    <property type="match status" value="1"/>
</dbReference>
<dbReference type="FunFam" id="3.30.70.270:FF:000001">
    <property type="entry name" value="Diguanylate cyclase domain protein"/>
    <property type="match status" value="1"/>
</dbReference>